<sequence>MTNKEVVALVLQGGGALGAYQGGAFEALAAGGYCPQWFAGISIGAVNAAIICGNPPGQRVERLRAFWDRVTSGAALPFDPGGFLGPLFADASAKLAAAFGAPGFFRPRLPPPALSWPYPPTDLSLYDESPLRDTLLELVDFDRINAKEMRLSVGAVNVRTGNFQYFDNTTQNIGPDHILASAALPPGFPPIEIEGELYWDGGIVSNTPLQYILDACDQKDDLCVFQIDLFAARGPAPRTLLDVAQREKDIRFSSRTRLNTDLLKRAHKLRAAVKRLAAKLPEELRTDPDWLALDEIGDVAGITIVQLIHRRAAYETLAKDYEFSRATMEDHWNSGHADVTTTLASPQWRARQRPEEDVVIFDCTKDLDKPAS</sequence>
<dbReference type="PANTHER" id="PTHR14226">
    <property type="entry name" value="NEUROPATHY TARGET ESTERASE/SWISS CHEESE D.MELANOGASTER"/>
    <property type="match status" value="1"/>
</dbReference>
<accession>A0ABU7XJN7</accession>
<keyword evidence="1 4" id="KW-0378">Hydrolase</keyword>
<comment type="caution">
    <text evidence="6">The sequence shown here is derived from an EMBL/GenBank/DDBJ whole genome shotgun (WGS) entry which is preliminary data.</text>
</comment>
<dbReference type="PANTHER" id="PTHR14226:SF57">
    <property type="entry name" value="BLR7027 PROTEIN"/>
    <property type="match status" value="1"/>
</dbReference>
<dbReference type="SUPFAM" id="SSF52151">
    <property type="entry name" value="FabD/lysophospholipase-like"/>
    <property type="match status" value="1"/>
</dbReference>
<feature type="short sequence motif" description="DGA/G" evidence="4">
    <location>
        <begin position="200"/>
        <end position="202"/>
    </location>
</feature>
<proteinExistence type="predicted"/>
<keyword evidence="7" id="KW-1185">Reference proteome</keyword>
<feature type="active site" description="Proton acceptor" evidence="4">
    <location>
        <position position="200"/>
    </location>
</feature>
<dbReference type="PROSITE" id="PS51635">
    <property type="entry name" value="PNPLA"/>
    <property type="match status" value="1"/>
</dbReference>
<gene>
    <name evidence="6" type="ORF">V3H18_13725</name>
</gene>
<dbReference type="Pfam" id="PF12536">
    <property type="entry name" value="DUF3734"/>
    <property type="match status" value="1"/>
</dbReference>
<dbReference type="InterPro" id="IPR002641">
    <property type="entry name" value="PNPLA_dom"/>
</dbReference>
<dbReference type="Pfam" id="PF01734">
    <property type="entry name" value="Patatin"/>
    <property type="match status" value="1"/>
</dbReference>
<evidence type="ECO:0000313" key="7">
    <source>
        <dbReference type="Proteomes" id="UP001350748"/>
    </source>
</evidence>
<feature type="active site" description="Nucleophile" evidence="4">
    <location>
        <position position="42"/>
    </location>
</feature>
<evidence type="ECO:0000259" key="5">
    <source>
        <dbReference type="PROSITE" id="PS51635"/>
    </source>
</evidence>
<feature type="short sequence motif" description="GXGXXG" evidence="4">
    <location>
        <begin position="13"/>
        <end position="18"/>
    </location>
</feature>
<reference evidence="6 7" key="1">
    <citation type="submission" date="2024-02" db="EMBL/GenBank/DDBJ databases">
        <authorList>
            <person name="Grouzdev D."/>
        </authorList>
    </citation>
    <scope>NUCLEOTIDE SEQUENCE [LARGE SCALE GENOMIC DNA]</scope>
    <source>
        <strain evidence="6 7">9N</strain>
    </source>
</reference>
<dbReference type="EMBL" id="JAZHYN010000048">
    <property type="protein sequence ID" value="MEF3367594.1"/>
    <property type="molecule type" value="Genomic_DNA"/>
</dbReference>
<evidence type="ECO:0000256" key="1">
    <source>
        <dbReference type="ARBA" id="ARBA00022801"/>
    </source>
</evidence>
<dbReference type="Gene3D" id="3.40.1090.10">
    <property type="entry name" value="Cytosolic phospholipase A2 catalytic domain"/>
    <property type="match status" value="2"/>
</dbReference>
<dbReference type="Proteomes" id="UP001350748">
    <property type="component" value="Unassembled WGS sequence"/>
</dbReference>
<dbReference type="InterPro" id="IPR016035">
    <property type="entry name" value="Acyl_Trfase/lysoPLipase"/>
</dbReference>
<dbReference type="RefSeq" id="WP_332082639.1">
    <property type="nucleotide sequence ID" value="NZ_JAZHYN010000048.1"/>
</dbReference>
<dbReference type="CDD" id="cd07209">
    <property type="entry name" value="Pat_hypo_Ecoli_Z1214_like"/>
    <property type="match status" value="1"/>
</dbReference>
<dbReference type="InterPro" id="IPR050301">
    <property type="entry name" value="NTE"/>
</dbReference>
<evidence type="ECO:0000313" key="6">
    <source>
        <dbReference type="EMBL" id="MEF3367594.1"/>
    </source>
</evidence>
<evidence type="ECO:0000256" key="4">
    <source>
        <dbReference type="PROSITE-ProRule" id="PRU01161"/>
    </source>
</evidence>
<evidence type="ECO:0000256" key="3">
    <source>
        <dbReference type="ARBA" id="ARBA00023098"/>
    </source>
</evidence>
<evidence type="ECO:0000256" key="2">
    <source>
        <dbReference type="ARBA" id="ARBA00022963"/>
    </source>
</evidence>
<protein>
    <submittedName>
        <fullName evidence="6">Patatin-like phospholipase family protein</fullName>
    </submittedName>
</protein>
<feature type="short sequence motif" description="GXSXG" evidence="4">
    <location>
        <begin position="40"/>
        <end position="44"/>
    </location>
</feature>
<organism evidence="6 7">
    <name type="scientific">Methylocystis borbori</name>
    <dbReference type="NCBI Taxonomy" id="3118750"/>
    <lineage>
        <taxon>Bacteria</taxon>
        <taxon>Pseudomonadati</taxon>
        <taxon>Pseudomonadota</taxon>
        <taxon>Alphaproteobacteria</taxon>
        <taxon>Hyphomicrobiales</taxon>
        <taxon>Methylocystaceae</taxon>
        <taxon>Methylocystis</taxon>
    </lineage>
</organism>
<name>A0ABU7XJN7_9HYPH</name>
<feature type="domain" description="PNPLA" evidence="5">
    <location>
        <begin position="9"/>
        <end position="213"/>
    </location>
</feature>
<keyword evidence="2 4" id="KW-0442">Lipid degradation</keyword>
<keyword evidence="3 4" id="KW-0443">Lipid metabolism</keyword>
<dbReference type="InterPro" id="IPR021095">
    <property type="entry name" value="DUF3734"/>
</dbReference>